<evidence type="ECO:0000256" key="1">
    <source>
        <dbReference type="ARBA" id="ARBA00022679"/>
    </source>
</evidence>
<keyword evidence="2" id="KW-0548">Nucleotidyltransferase</keyword>
<dbReference type="Proteomes" id="UP000531581">
    <property type="component" value="Unassembled WGS sequence"/>
</dbReference>
<evidence type="ECO:0000313" key="7">
    <source>
        <dbReference type="Proteomes" id="UP000531581"/>
    </source>
</evidence>
<organism evidence="6 7">
    <name type="scientific">Sphingomonas sanguinis</name>
    <dbReference type="NCBI Taxonomy" id="33051"/>
    <lineage>
        <taxon>Bacteria</taxon>
        <taxon>Pseudomonadati</taxon>
        <taxon>Pseudomonadota</taxon>
        <taxon>Alphaproteobacteria</taxon>
        <taxon>Sphingomonadales</taxon>
        <taxon>Sphingomonadaceae</taxon>
        <taxon>Sphingomonas</taxon>
    </lineage>
</organism>
<dbReference type="InterPro" id="IPR050065">
    <property type="entry name" value="GlmU-like"/>
</dbReference>
<reference evidence="7 8" key="1">
    <citation type="submission" date="2020-05" db="EMBL/GenBank/DDBJ databases">
        <title>Draft Genome Sequences of Sphingomonas sp. Isolated from the International Space Station.</title>
        <authorList>
            <person name="Bijlani S."/>
            <person name="Singh N.K."/>
            <person name="Mason C.E."/>
            <person name="Wang C.C."/>
            <person name="Venkateswaran K."/>
        </authorList>
    </citation>
    <scope>NUCLEOTIDE SEQUENCE [LARGE SCALE GENOMIC DNA]</scope>
    <source>
        <strain evidence="5 8">IIF7SW-B5</strain>
        <strain evidence="6">ISS-IIF7SWP</strain>
    </source>
</reference>
<protein>
    <submittedName>
        <fullName evidence="6">NTP transferase domain-containing protein</fullName>
    </submittedName>
</protein>
<dbReference type="InterPro" id="IPR029044">
    <property type="entry name" value="Nucleotide-diphossugar_trans"/>
</dbReference>
<name>A0A7Y7QZB8_9SPHN</name>
<dbReference type="GO" id="GO:0016779">
    <property type="term" value="F:nucleotidyltransferase activity"/>
    <property type="evidence" value="ECO:0007669"/>
    <property type="project" value="UniProtKB-KW"/>
</dbReference>
<dbReference type="AlphaFoldDB" id="A0A7Y7QZB8"/>
<keyword evidence="8" id="KW-1185">Reference proteome</keyword>
<sequence>MIDTGIVLAAGEGSRLRAVAPLKPLCLVNGQTLLAHAVFGMAQAGLARTIVVVGYEAETIEAYLAANSWPIRVETVRVEDHRYPNGSSLLAAEPLLDGVEAILAMCDHLVEPHFYRRMAGTATGGGAALGIDRRIDNDWIDLDDVTCVQTEGDRLVGIGKGLAFYDCFDTGVFTVGKGLFDALRGLEKPSLTEGMRRLASDGAAGIKDCSDLEWIDVDDERAWRIAETWLTSSRHREGDAQHRR</sequence>
<evidence type="ECO:0000313" key="6">
    <source>
        <dbReference type="EMBL" id="NVP33522.1"/>
    </source>
</evidence>
<dbReference type="Gene3D" id="3.90.550.10">
    <property type="entry name" value="Spore Coat Polysaccharide Biosynthesis Protein SpsA, Chain A"/>
    <property type="match status" value="1"/>
</dbReference>
<evidence type="ECO:0000313" key="8">
    <source>
        <dbReference type="Proteomes" id="UP000557656"/>
    </source>
</evidence>
<gene>
    <name evidence="5" type="ORF">HKX05_20715</name>
    <name evidence="6" type="ORF">HLV41_21035</name>
</gene>
<dbReference type="InterPro" id="IPR025877">
    <property type="entry name" value="MobA-like_NTP_Trfase"/>
</dbReference>
<feature type="domain" description="MobA-like NTP transferase" evidence="4">
    <location>
        <begin position="5"/>
        <end position="127"/>
    </location>
</feature>
<keyword evidence="1 6" id="KW-0808">Transferase</keyword>
<evidence type="ECO:0000256" key="2">
    <source>
        <dbReference type="ARBA" id="ARBA00022695"/>
    </source>
</evidence>
<proteinExistence type="predicted"/>
<evidence type="ECO:0000256" key="3">
    <source>
        <dbReference type="ARBA" id="ARBA00022842"/>
    </source>
</evidence>
<dbReference type="EMBL" id="JABYQV010000051">
    <property type="protein sequence ID" value="NVP33522.1"/>
    <property type="molecule type" value="Genomic_DNA"/>
</dbReference>
<comment type="caution">
    <text evidence="6">The sequence shown here is derived from an EMBL/GenBank/DDBJ whole genome shotgun (WGS) entry which is preliminary data.</text>
</comment>
<keyword evidence="3" id="KW-0460">Magnesium</keyword>
<dbReference type="PANTHER" id="PTHR43584:SF8">
    <property type="entry name" value="N-ACETYLMURAMATE ALPHA-1-PHOSPHATE URIDYLYLTRANSFERASE"/>
    <property type="match status" value="1"/>
</dbReference>
<accession>A0A7Y7QZB8</accession>
<dbReference type="SUPFAM" id="SSF53448">
    <property type="entry name" value="Nucleotide-diphospho-sugar transferases"/>
    <property type="match status" value="1"/>
</dbReference>
<evidence type="ECO:0000259" key="4">
    <source>
        <dbReference type="Pfam" id="PF12804"/>
    </source>
</evidence>
<dbReference type="Proteomes" id="UP000557656">
    <property type="component" value="Unassembled WGS sequence"/>
</dbReference>
<dbReference type="RefSeq" id="WP_126002532.1">
    <property type="nucleotide sequence ID" value="NZ_JABEOV010000042.1"/>
</dbReference>
<dbReference type="EMBL" id="JABEOV010000042">
    <property type="protein sequence ID" value="NNG55752.1"/>
    <property type="molecule type" value="Genomic_DNA"/>
</dbReference>
<dbReference type="Pfam" id="PF12804">
    <property type="entry name" value="NTP_transf_3"/>
    <property type="match status" value="1"/>
</dbReference>
<evidence type="ECO:0000313" key="5">
    <source>
        <dbReference type="EMBL" id="NNG55752.1"/>
    </source>
</evidence>
<dbReference type="PANTHER" id="PTHR43584">
    <property type="entry name" value="NUCLEOTIDYL TRANSFERASE"/>
    <property type="match status" value="1"/>
</dbReference>